<dbReference type="GO" id="GO:0035336">
    <property type="term" value="P:long-chain fatty-acyl-CoA metabolic process"/>
    <property type="evidence" value="ECO:0007669"/>
    <property type="project" value="TreeGrafter"/>
</dbReference>
<dbReference type="InterPro" id="IPR026055">
    <property type="entry name" value="FAR"/>
</dbReference>
<dbReference type="OrthoDB" id="8195591at2759"/>
<dbReference type="InterPro" id="IPR036291">
    <property type="entry name" value="NAD(P)-bd_dom_sf"/>
</dbReference>
<reference evidence="7" key="1">
    <citation type="submission" date="2020-08" db="EMBL/GenBank/DDBJ databases">
        <title>Genome sequencing and assembly of the red palm weevil Rhynchophorus ferrugineus.</title>
        <authorList>
            <person name="Dias G.B."/>
            <person name="Bergman C.M."/>
            <person name="Manee M."/>
        </authorList>
    </citation>
    <scope>NUCLEOTIDE SEQUENCE</scope>
    <source>
        <strain evidence="7">AA-2017</strain>
        <tissue evidence="7">Whole larva</tissue>
    </source>
</reference>
<dbReference type="Pfam" id="PF03015">
    <property type="entry name" value="Sterile"/>
    <property type="match status" value="1"/>
</dbReference>
<keyword evidence="8" id="KW-1185">Reference proteome</keyword>
<feature type="transmembrane region" description="Helical" evidence="4">
    <location>
        <begin position="466"/>
        <end position="486"/>
    </location>
</feature>
<evidence type="ECO:0000256" key="3">
    <source>
        <dbReference type="ARBA" id="ARBA00023098"/>
    </source>
</evidence>
<organism evidence="7 8">
    <name type="scientific">Rhynchophorus ferrugineus</name>
    <name type="common">Red palm weevil</name>
    <name type="synonym">Curculio ferrugineus</name>
    <dbReference type="NCBI Taxonomy" id="354439"/>
    <lineage>
        <taxon>Eukaryota</taxon>
        <taxon>Metazoa</taxon>
        <taxon>Ecdysozoa</taxon>
        <taxon>Arthropoda</taxon>
        <taxon>Hexapoda</taxon>
        <taxon>Insecta</taxon>
        <taxon>Pterygota</taxon>
        <taxon>Neoptera</taxon>
        <taxon>Endopterygota</taxon>
        <taxon>Coleoptera</taxon>
        <taxon>Polyphaga</taxon>
        <taxon>Cucujiformia</taxon>
        <taxon>Curculionidae</taxon>
        <taxon>Dryophthorinae</taxon>
        <taxon>Rhynchophorus</taxon>
    </lineage>
</organism>
<dbReference type="CDD" id="cd05236">
    <property type="entry name" value="FAR-N_SDR_e"/>
    <property type="match status" value="1"/>
</dbReference>
<dbReference type="InterPro" id="IPR013120">
    <property type="entry name" value="FAR_NAD-bd"/>
</dbReference>
<keyword evidence="4" id="KW-0521">NADP</keyword>
<feature type="domain" description="Fatty acyl-CoA reductase C-terminal" evidence="5">
    <location>
        <begin position="359"/>
        <end position="451"/>
    </location>
</feature>
<comment type="function">
    <text evidence="4">Catalyzes the reduction of fatty acyl-CoA to fatty alcohols.</text>
</comment>
<comment type="similarity">
    <text evidence="1 4">Belongs to the fatty acyl-CoA reductase family.</text>
</comment>
<keyword evidence="4" id="KW-1133">Transmembrane helix</keyword>
<keyword evidence="4" id="KW-0472">Membrane</keyword>
<dbReference type="Proteomes" id="UP000625711">
    <property type="component" value="Unassembled WGS sequence"/>
</dbReference>
<dbReference type="GO" id="GO:0080019">
    <property type="term" value="F:alcohol-forming very long-chain fatty acyl-CoA reductase activity"/>
    <property type="evidence" value="ECO:0007669"/>
    <property type="project" value="InterPro"/>
</dbReference>
<dbReference type="PANTHER" id="PTHR11011">
    <property type="entry name" value="MALE STERILITY PROTEIN 2-RELATED"/>
    <property type="match status" value="1"/>
</dbReference>
<dbReference type="Gene3D" id="3.40.50.720">
    <property type="entry name" value="NAD(P)-binding Rossmann-like Domain"/>
    <property type="match status" value="1"/>
</dbReference>
<feature type="transmembrane region" description="Helical" evidence="4">
    <location>
        <begin position="350"/>
        <end position="373"/>
    </location>
</feature>
<keyword evidence="4" id="KW-0560">Oxidoreductase</keyword>
<gene>
    <name evidence="7" type="ORF">GWI33_002785</name>
</gene>
<dbReference type="InterPro" id="IPR033640">
    <property type="entry name" value="FAR_C"/>
</dbReference>
<dbReference type="Pfam" id="PF07993">
    <property type="entry name" value="NAD_binding_4"/>
    <property type="match status" value="1"/>
</dbReference>
<dbReference type="EMBL" id="JAACXV010000178">
    <property type="protein sequence ID" value="KAF7282344.1"/>
    <property type="molecule type" value="Genomic_DNA"/>
</dbReference>
<dbReference type="CDD" id="cd09071">
    <property type="entry name" value="FAR_C"/>
    <property type="match status" value="1"/>
</dbReference>
<dbReference type="GO" id="GO:0005777">
    <property type="term" value="C:peroxisome"/>
    <property type="evidence" value="ECO:0007669"/>
    <property type="project" value="TreeGrafter"/>
</dbReference>
<dbReference type="PANTHER" id="PTHR11011:SF60">
    <property type="entry name" value="FATTY ACYL-COA REDUCTASE-RELATED"/>
    <property type="match status" value="1"/>
</dbReference>
<dbReference type="EC" id="1.2.1.84" evidence="4"/>
<evidence type="ECO:0000259" key="5">
    <source>
        <dbReference type="Pfam" id="PF03015"/>
    </source>
</evidence>
<evidence type="ECO:0000259" key="6">
    <source>
        <dbReference type="Pfam" id="PF07993"/>
    </source>
</evidence>
<proteinExistence type="inferred from homology"/>
<protein>
    <recommendedName>
        <fullName evidence="4">Fatty acyl-CoA reductase</fullName>
        <ecNumber evidence="4">1.2.1.84</ecNumber>
    </recommendedName>
</protein>
<dbReference type="AlphaFoldDB" id="A0A834ML47"/>
<name>A0A834ML47_RHYFE</name>
<evidence type="ECO:0000256" key="4">
    <source>
        <dbReference type="RuleBase" id="RU363097"/>
    </source>
</evidence>
<evidence type="ECO:0000256" key="2">
    <source>
        <dbReference type="ARBA" id="ARBA00022516"/>
    </source>
</evidence>
<evidence type="ECO:0000313" key="8">
    <source>
        <dbReference type="Proteomes" id="UP000625711"/>
    </source>
</evidence>
<keyword evidence="3 4" id="KW-0443">Lipid metabolism</keyword>
<comment type="caution">
    <text evidence="7">The sequence shown here is derived from an EMBL/GenBank/DDBJ whole genome shotgun (WGS) entry which is preliminary data.</text>
</comment>
<comment type="catalytic activity">
    <reaction evidence="4">
        <text>a long-chain fatty acyl-CoA + 2 NADPH + 2 H(+) = a long-chain primary fatty alcohol + 2 NADP(+) + CoA</text>
        <dbReference type="Rhea" id="RHEA:52716"/>
        <dbReference type="ChEBI" id="CHEBI:15378"/>
        <dbReference type="ChEBI" id="CHEBI:57287"/>
        <dbReference type="ChEBI" id="CHEBI:57783"/>
        <dbReference type="ChEBI" id="CHEBI:58349"/>
        <dbReference type="ChEBI" id="CHEBI:77396"/>
        <dbReference type="ChEBI" id="CHEBI:83139"/>
        <dbReference type="EC" id="1.2.1.84"/>
    </reaction>
</comment>
<dbReference type="GO" id="GO:0102965">
    <property type="term" value="F:alcohol-forming long-chain fatty acyl-CoA reductase activity"/>
    <property type="evidence" value="ECO:0007669"/>
    <property type="project" value="UniProtKB-EC"/>
</dbReference>
<accession>A0A834ML47</accession>
<dbReference type="SUPFAM" id="SSF51735">
    <property type="entry name" value="NAD(P)-binding Rossmann-fold domains"/>
    <property type="match status" value="1"/>
</dbReference>
<sequence>MTSHIKEFYKGQNILLTGGTGYFGKMIIEKLLRSTEVKNIYLIVRGKNDTDCEERVASILKSEIFANTDEKHFFSKVHGMDGNMTKLCVGLSKSNIEFIKNHINVVFHCGASLNMDNALADAVMTNVNGTAELLTVLKGSRELKALVLVSTAYSNCNNAVINETFYDPPIDHKLLINMAQNMDPTLLKSITPRLIQGWPNTYVFTKAVAENVLKTEGSNMPTAVFRPSIVTSTVSEPVPGWSDNLYGPMGILLSSNCGVLRVVKGRGCLKPDTVPGDMVVNALLCVPWEVNDEWNREKQNYVPPIYNFSGKDSPLYMSMSEYTSKVKNCGYPPFKKTIWSPMLAIVNNKYFFNALAFILHTLPGYLFDMMLIITGQKPRMRQIYQKLNKITTVLHFFLINEWTINNDNVKRLWEKLTPSDRAAFNFDLRTINVNTYFQNLMTGLKTYILKEDMTKAQVHKERYERLLILHNILKYVCMFLLTYPGLKKLWLLLIKPFAG</sequence>
<evidence type="ECO:0000256" key="1">
    <source>
        <dbReference type="ARBA" id="ARBA00005928"/>
    </source>
</evidence>
<keyword evidence="2 4" id="KW-0444">Lipid biosynthesis</keyword>
<evidence type="ECO:0000313" key="7">
    <source>
        <dbReference type="EMBL" id="KAF7282344.1"/>
    </source>
</evidence>
<feature type="domain" description="Thioester reductase (TE)" evidence="6">
    <location>
        <begin position="16"/>
        <end position="282"/>
    </location>
</feature>
<keyword evidence="4" id="KW-0812">Transmembrane</keyword>